<dbReference type="Gene3D" id="3.30.420.10">
    <property type="entry name" value="Ribonuclease H-like superfamily/Ribonuclease H"/>
    <property type="match status" value="1"/>
</dbReference>
<accession>A0ABN7XLU2</accession>
<protein>
    <submittedName>
        <fullName evidence="2">4077_t:CDS:1</fullName>
    </submittedName>
</protein>
<organism evidence="2 3">
    <name type="scientific">Gigaspora margarita</name>
    <dbReference type="NCBI Taxonomy" id="4874"/>
    <lineage>
        <taxon>Eukaryota</taxon>
        <taxon>Fungi</taxon>
        <taxon>Fungi incertae sedis</taxon>
        <taxon>Mucoromycota</taxon>
        <taxon>Glomeromycotina</taxon>
        <taxon>Glomeromycetes</taxon>
        <taxon>Diversisporales</taxon>
        <taxon>Gigasporaceae</taxon>
        <taxon>Gigaspora</taxon>
    </lineage>
</organism>
<feature type="domain" description="Tc1-like transposase DDE" evidence="1">
    <location>
        <begin position="2"/>
        <end position="89"/>
    </location>
</feature>
<dbReference type="PANTHER" id="PTHR46564:SF1">
    <property type="entry name" value="TRANSPOSASE"/>
    <property type="match status" value="1"/>
</dbReference>
<evidence type="ECO:0000259" key="1">
    <source>
        <dbReference type="Pfam" id="PF13358"/>
    </source>
</evidence>
<dbReference type="SUPFAM" id="SSF53098">
    <property type="entry name" value="Ribonuclease H-like"/>
    <property type="match status" value="1"/>
</dbReference>
<proteinExistence type="predicted"/>
<dbReference type="InterPro" id="IPR038717">
    <property type="entry name" value="Tc1-like_DDE_dom"/>
</dbReference>
<dbReference type="EMBL" id="CAJVQB010158335">
    <property type="protein sequence ID" value="CAG8856291.1"/>
    <property type="molecule type" value="Genomic_DNA"/>
</dbReference>
<evidence type="ECO:0000313" key="3">
    <source>
        <dbReference type="Proteomes" id="UP000789901"/>
    </source>
</evidence>
<dbReference type="InterPro" id="IPR012337">
    <property type="entry name" value="RNaseH-like_sf"/>
</dbReference>
<sequence length="120" mass="13635">IIDGSCDRKQFVDFILDQVIPCMTPYPGKNSVIIMDNARIHHDEDLVRLVESLGRCVEFLPPYSPDFNPIETAFSSIKAWIKRHRDFFDTSDDPTYALEVACAHITSDMANGFFNASIYS</sequence>
<evidence type="ECO:0000313" key="2">
    <source>
        <dbReference type="EMBL" id="CAG8856291.1"/>
    </source>
</evidence>
<dbReference type="Proteomes" id="UP000789901">
    <property type="component" value="Unassembled WGS sequence"/>
</dbReference>
<feature type="non-terminal residue" evidence="2">
    <location>
        <position position="1"/>
    </location>
</feature>
<comment type="caution">
    <text evidence="2">The sequence shown here is derived from an EMBL/GenBank/DDBJ whole genome shotgun (WGS) entry which is preliminary data.</text>
</comment>
<dbReference type="PANTHER" id="PTHR46564">
    <property type="entry name" value="TRANSPOSASE"/>
    <property type="match status" value="1"/>
</dbReference>
<name>A0ABN7XLU2_GIGMA</name>
<keyword evidence="3" id="KW-1185">Reference proteome</keyword>
<reference evidence="2 3" key="1">
    <citation type="submission" date="2021-06" db="EMBL/GenBank/DDBJ databases">
        <authorList>
            <person name="Kallberg Y."/>
            <person name="Tangrot J."/>
            <person name="Rosling A."/>
        </authorList>
    </citation>
    <scope>NUCLEOTIDE SEQUENCE [LARGE SCALE GENOMIC DNA]</scope>
    <source>
        <strain evidence="2 3">120-4 pot B 10/14</strain>
    </source>
</reference>
<gene>
    <name evidence="2" type="ORF">GMARGA_LOCUS45112</name>
</gene>
<feature type="non-terminal residue" evidence="2">
    <location>
        <position position="120"/>
    </location>
</feature>
<dbReference type="InterPro" id="IPR036397">
    <property type="entry name" value="RNaseH_sf"/>
</dbReference>
<dbReference type="Pfam" id="PF13358">
    <property type="entry name" value="DDE_3"/>
    <property type="match status" value="1"/>
</dbReference>